<evidence type="ECO:0000313" key="2">
    <source>
        <dbReference type="EMBL" id="QES37176.1"/>
    </source>
</evidence>
<dbReference type="OrthoDB" id="4365673at2"/>
<keyword evidence="1" id="KW-0472">Membrane</keyword>
<evidence type="ECO:0000313" key="3">
    <source>
        <dbReference type="Proteomes" id="UP000322927"/>
    </source>
</evidence>
<feature type="transmembrane region" description="Helical" evidence="1">
    <location>
        <begin position="67"/>
        <end position="92"/>
    </location>
</feature>
<keyword evidence="1" id="KW-1133">Transmembrane helix</keyword>
<accession>A0A5P2C372</accession>
<sequence length="102" mass="10539">MLPIGLGLGAIGAQLSGLTLSRVHNEDAGSAAGLFNTAMQSGTTLGLAMASFVFFNHAPAGSHGTTVTTAFAGSIWYVITALTAMRALMFTLTEPIKVPDRR</sequence>
<keyword evidence="1" id="KW-0812">Transmembrane</keyword>
<dbReference type="Proteomes" id="UP000322927">
    <property type="component" value="Chromosome"/>
</dbReference>
<dbReference type="RefSeq" id="WP_150219411.1">
    <property type="nucleotide sequence ID" value="NZ_CP029192.1"/>
</dbReference>
<feature type="transmembrane region" description="Helical" evidence="1">
    <location>
        <begin position="37"/>
        <end position="55"/>
    </location>
</feature>
<name>A0A5P2C372_STRVZ</name>
<proteinExistence type="predicted"/>
<protein>
    <submittedName>
        <fullName evidence="2">Uncharacterized protein</fullName>
    </submittedName>
</protein>
<evidence type="ECO:0000256" key="1">
    <source>
        <dbReference type="SAM" id="Phobius"/>
    </source>
</evidence>
<gene>
    <name evidence="2" type="ORF">DEJ48_30555</name>
</gene>
<reference evidence="2 3" key="1">
    <citation type="submission" date="2018-05" db="EMBL/GenBank/DDBJ databases">
        <title>Streptomyces venezuelae.</title>
        <authorList>
            <person name="Kim W."/>
            <person name="Lee N."/>
            <person name="Cho B.-K."/>
        </authorList>
    </citation>
    <scope>NUCLEOTIDE SEQUENCE [LARGE SCALE GENOMIC DNA]</scope>
    <source>
        <strain evidence="2 3">ATCC 14584</strain>
    </source>
</reference>
<dbReference type="AlphaFoldDB" id="A0A5P2C372"/>
<dbReference type="EMBL" id="CP029192">
    <property type="protein sequence ID" value="QES37176.1"/>
    <property type="molecule type" value="Genomic_DNA"/>
</dbReference>
<organism evidence="2 3">
    <name type="scientific">Streptomyces venezuelae</name>
    <dbReference type="NCBI Taxonomy" id="54571"/>
    <lineage>
        <taxon>Bacteria</taxon>
        <taxon>Bacillati</taxon>
        <taxon>Actinomycetota</taxon>
        <taxon>Actinomycetes</taxon>
        <taxon>Kitasatosporales</taxon>
        <taxon>Streptomycetaceae</taxon>
        <taxon>Streptomyces</taxon>
    </lineage>
</organism>